<evidence type="ECO:0000313" key="3">
    <source>
        <dbReference type="Proteomes" id="UP000016801"/>
    </source>
</evidence>
<feature type="region of interest" description="Disordered" evidence="1">
    <location>
        <begin position="181"/>
        <end position="219"/>
    </location>
</feature>
<dbReference type="HOGENOM" id="CLU_1261394_0_0_1"/>
<name>M1WE89_CLAP2</name>
<dbReference type="AlphaFoldDB" id="M1WE89"/>
<protein>
    <submittedName>
        <fullName evidence="2">Uncharacterized protein</fullName>
    </submittedName>
</protein>
<dbReference type="VEuPathDB" id="FungiDB:CPUR_03766"/>
<comment type="caution">
    <text evidence="2">The sequence shown here is derived from an EMBL/GenBank/DDBJ whole genome shotgun (WGS) entry which is preliminary data.</text>
</comment>
<dbReference type="OrthoDB" id="10352051at2759"/>
<feature type="compositionally biased region" description="Basic and acidic residues" evidence="1">
    <location>
        <begin position="194"/>
        <end position="203"/>
    </location>
</feature>
<feature type="region of interest" description="Disordered" evidence="1">
    <location>
        <begin position="140"/>
        <end position="159"/>
    </location>
</feature>
<organism evidence="2 3">
    <name type="scientific">Claviceps purpurea (strain 20.1)</name>
    <name type="common">Ergot fungus</name>
    <name type="synonym">Sphacelia segetum</name>
    <dbReference type="NCBI Taxonomy" id="1111077"/>
    <lineage>
        <taxon>Eukaryota</taxon>
        <taxon>Fungi</taxon>
        <taxon>Dikarya</taxon>
        <taxon>Ascomycota</taxon>
        <taxon>Pezizomycotina</taxon>
        <taxon>Sordariomycetes</taxon>
        <taxon>Hypocreomycetidae</taxon>
        <taxon>Hypocreales</taxon>
        <taxon>Clavicipitaceae</taxon>
        <taxon>Claviceps</taxon>
    </lineage>
</organism>
<evidence type="ECO:0000313" key="2">
    <source>
        <dbReference type="EMBL" id="CCE29919.1"/>
    </source>
</evidence>
<sequence length="219" mass="25033">MADGTRTPLAAMTGRVTRFTAQAAAPTSPASQDTEEYLTRDMLPGHLSRFANYITAAWQDRRATNDHQSITQHSTTTDIGNKLVYIYNYHIEHSKAHEMLRRVFFANDIYVGNGLWSKLAVHLRRVVIRYMRDAGEDLVEEDFDEEDESPDERPIPVHPLGREQYCTDFIDEDLPPADFCEDNNCDDTLPNDPVRQKGKEKEILPVGFSPCERTQSRTN</sequence>
<dbReference type="EMBL" id="CAGA01000018">
    <property type="protein sequence ID" value="CCE29919.1"/>
    <property type="molecule type" value="Genomic_DNA"/>
</dbReference>
<feature type="compositionally biased region" description="Acidic residues" evidence="1">
    <location>
        <begin position="140"/>
        <end position="150"/>
    </location>
</feature>
<keyword evidence="3" id="KW-1185">Reference proteome</keyword>
<accession>M1WE89</accession>
<evidence type="ECO:0000256" key="1">
    <source>
        <dbReference type="SAM" id="MobiDB-lite"/>
    </source>
</evidence>
<proteinExistence type="predicted"/>
<dbReference type="Proteomes" id="UP000016801">
    <property type="component" value="Unassembled WGS sequence"/>
</dbReference>
<reference evidence="2 3" key="1">
    <citation type="journal article" date="2013" name="PLoS Genet.">
        <title>Plant-symbiotic fungi as chemical engineers: Multi-genome analysis of the Clavicipitaceae reveals dynamics of alkaloid loci.</title>
        <authorList>
            <person name="Schardl C.L."/>
            <person name="Young C.A."/>
            <person name="Hesse U."/>
            <person name="Amyotte S.G."/>
            <person name="Andreeva K."/>
            <person name="Calie P.J."/>
            <person name="Fleetwood D.J."/>
            <person name="Haws D.C."/>
            <person name="Moore N."/>
            <person name="Oeser B."/>
            <person name="Panaccione D.G."/>
            <person name="Schweri K.K."/>
            <person name="Voisey C.R."/>
            <person name="Farman M.L."/>
            <person name="Jaromczyk J.W."/>
            <person name="Roe B.A."/>
            <person name="O'Sullivan D.M."/>
            <person name="Scott B."/>
            <person name="Tudzynski P."/>
            <person name="An Z."/>
            <person name="Arnaoudova E.G."/>
            <person name="Bullock C.T."/>
            <person name="Charlton N.D."/>
            <person name="Chen L."/>
            <person name="Cox M."/>
            <person name="Dinkins R.D."/>
            <person name="Florea S."/>
            <person name="Glenn A.E."/>
            <person name="Gordon A."/>
            <person name="Gueldener U."/>
            <person name="Harris D.R."/>
            <person name="Hollin W."/>
            <person name="Jaromczyk J."/>
            <person name="Johnson R.D."/>
            <person name="Khan A.K."/>
            <person name="Leistner E."/>
            <person name="Leuchtmann A."/>
            <person name="Li C."/>
            <person name="Liu J."/>
            <person name="Liu J."/>
            <person name="Liu M."/>
            <person name="Mace W."/>
            <person name="Machado C."/>
            <person name="Nagabhyru P."/>
            <person name="Pan J."/>
            <person name="Schmid J."/>
            <person name="Sugawara K."/>
            <person name="Steiner U."/>
            <person name="Takach J.E."/>
            <person name="Tanaka E."/>
            <person name="Webb J.S."/>
            <person name="Wilson E.V."/>
            <person name="Wiseman J.L."/>
            <person name="Yoshida R."/>
            <person name="Zeng Z."/>
        </authorList>
    </citation>
    <scope>NUCLEOTIDE SEQUENCE [LARGE SCALE GENOMIC DNA]</scope>
    <source>
        <strain evidence="2 3">20.1</strain>
    </source>
</reference>
<gene>
    <name evidence="2" type="ORF">CPUR_03766</name>
</gene>